<reference evidence="1" key="1">
    <citation type="submission" date="2022-03" db="EMBL/GenBank/DDBJ databases">
        <authorList>
            <person name="Alioto T."/>
            <person name="Alioto T."/>
            <person name="Gomez Garrido J."/>
        </authorList>
    </citation>
    <scope>NUCLEOTIDE SEQUENCE</scope>
</reference>
<protein>
    <submittedName>
        <fullName evidence="1">Uncharacterized protein</fullName>
    </submittedName>
</protein>
<sequence>MLYCPILQRLLTPMCAKRGADPEIITSALRIRKAASAPADAPRDIIAVMKDIAARSAIMSSRELGSVHFQDCTIAIYGDLPITVLAAKRQLAAAARWLQEAAIKYRWGADCSLTVQKGDKTLTLLSTGDQATFLQHLYLPDPDPKCAHNA</sequence>
<organism evidence="1 2">
    <name type="scientific">Pelobates cultripes</name>
    <name type="common">Western spadefoot toad</name>
    <dbReference type="NCBI Taxonomy" id="61616"/>
    <lineage>
        <taxon>Eukaryota</taxon>
        <taxon>Metazoa</taxon>
        <taxon>Chordata</taxon>
        <taxon>Craniata</taxon>
        <taxon>Vertebrata</taxon>
        <taxon>Euteleostomi</taxon>
        <taxon>Amphibia</taxon>
        <taxon>Batrachia</taxon>
        <taxon>Anura</taxon>
        <taxon>Pelobatoidea</taxon>
        <taxon>Pelobatidae</taxon>
        <taxon>Pelobates</taxon>
    </lineage>
</organism>
<evidence type="ECO:0000313" key="2">
    <source>
        <dbReference type="Proteomes" id="UP001295444"/>
    </source>
</evidence>
<evidence type="ECO:0000313" key="1">
    <source>
        <dbReference type="EMBL" id="CAH2306722.1"/>
    </source>
</evidence>
<name>A0AAD1SU31_PELCU</name>
<dbReference type="EMBL" id="OW240918">
    <property type="protein sequence ID" value="CAH2306722.1"/>
    <property type="molecule type" value="Genomic_DNA"/>
</dbReference>
<keyword evidence="2" id="KW-1185">Reference proteome</keyword>
<dbReference type="Proteomes" id="UP001295444">
    <property type="component" value="Chromosome 07"/>
</dbReference>
<dbReference type="AlphaFoldDB" id="A0AAD1SU31"/>
<proteinExistence type="predicted"/>
<accession>A0AAD1SU31</accession>
<gene>
    <name evidence="1" type="ORF">PECUL_23A056300</name>
</gene>